<feature type="compositionally biased region" description="Low complexity" evidence="8">
    <location>
        <begin position="157"/>
        <end position="169"/>
    </location>
</feature>
<reference evidence="10 11" key="1">
    <citation type="submission" date="2020-05" db="EMBL/GenBank/DDBJ databases">
        <authorList>
            <person name="Campoy J."/>
            <person name="Schneeberger K."/>
            <person name="Spophaly S."/>
        </authorList>
    </citation>
    <scope>NUCLEOTIDE SEQUENCE [LARGE SCALE GENOMIC DNA]</scope>
    <source>
        <strain evidence="10">PruArmRojPasFocal</strain>
    </source>
</reference>
<feature type="region of interest" description="Disordered" evidence="8">
    <location>
        <begin position="138"/>
        <end position="169"/>
    </location>
</feature>
<evidence type="ECO:0000256" key="3">
    <source>
        <dbReference type="ARBA" id="ARBA00023054"/>
    </source>
</evidence>
<dbReference type="PANTHER" id="PTHR46373">
    <property type="entry name" value="PROTEIN RKD4"/>
    <property type="match status" value="1"/>
</dbReference>
<evidence type="ECO:0000256" key="5">
    <source>
        <dbReference type="ARBA" id="ARBA00023163"/>
    </source>
</evidence>
<dbReference type="GO" id="GO:0003700">
    <property type="term" value="F:DNA-binding transcription factor activity"/>
    <property type="evidence" value="ECO:0007669"/>
    <property type="project" value="InterPro"/>
</dbReference>
<protein>
    <recommendedName>
        <fullName evidence="9">RWP-RK domain-containing protein</fullName>
    </recommendedName>
</protein>
<dbReference type="InterPro" id="IPR003035">
    <property type="entry name" value="RWP-RK_dom"/>
</dbReference>
<dbReference type="Pfam" id="PF02042">
    <property type="entry name" value="RWP-RK"/>
    <property type="match status" value="1"/>
</dbReference>
<comment type="function">
    <text evidence="1">Putative transcription factor.</text>
</comment>
<dbReference type="PROSITE" id="PS51519">
    <property type="entry name" value="RWP_RK"/>
    <property type="match status" value="1"/>
</dbReference>
<evidence type="ECO:0000256" key="4">
    <source>
        <dbReference type="ARBA" id="ARBA00023125"/>
    </source>
</evidence>
<dbReference type="Proteomes" id="UP000507222">
    <property type="component" value="Unassembled WGS sequence"/>
</dbReference>
<dbReference type="AlphaFoldDB" id="A0A6J5UYJ9"/>
<organism evidence="10 11">
    <name type="scientific">Prunus armeniaca</name>
    <name type="common">Apricot</name>
    <name type="synonym">Armeniaca vulgaris</name>
    <dbReference type="NCBI Taxonomy" id="36596"/>
    <lineage>
        <taxon>Eukaryota</taxon>
        <taxon>Viridiplantae</taxon>
        <taxon>Streptophyta</taxon>
        <taxon>Embryophyta</taxon>
        <taxon>Tracheophyta</taxon>
        <taxon>Spermatophyta</taxon>
        <taxon>Magnoliopsida</taxon>
        <taxon>eudicotyledons</taxon>
        <taxon>Gunneridae</taxon>
        <taxon>Pentapetalae</taxon>
        <taxon>rosids</taxon>
        <taxon>fabids</taxon>
        <taxon>Rosales</taxon>
        <taxon>Rosaceae</taxon>
        <taxon>Amygdaloideae</taxon>
        <taxon>Amygdaleae</taxon>
        <taxon>Prunus</taxon>
    </lineage>
</organism>
<feature type="coiled-coil region" evidence="7">
    <location>
        <begin position="219"/>
        <end position="257"/>
    </location>
</feature>
<evidence type="ECO:0000256" key="6">
    <source>
        <dbReference type="ARBA" id="ARBA00023242"/>
    </source>
</evidence>
<accession>A0A6J5UYJ9</accession>
<gene>
    <name evidence="10" type="ORF">CURHAP_LOCUS33986</name>
</gene>
<evidence type="ECO:0000259" key="9">
    <source>
        <dbReference type="PROSITE" id="PS51519"/>
    </source>
</evidence>
<feature type="domain" description="RWP-RK" evidence="9">
    <location>
        <begin position="150"/>
        <end position="239"/>
    </location>
</feature>
<keyword evidence="4" id="KW-0238">DNA-binding</keyword>
<evidence type="ECO:0000313" key="10">
    <source>
        <dbReference type="EMBL" id="CAB4281011.1"/>
    </source>
</evidence>
<sequence length="449" mass="50393">MGGHSLMSWLANYDVVEDPFCFTNQIVPPMDYLSGMNGYGPFDWQYEWTLPLVQDSFLDAAVPFMDQSCLNLDPLYSSLDIQPIRSAFQGDELVLGNGNGVCNDFFGELMEPSNNQQKQIQHQPPLLMCKNEENGSAENELEEETKVISKRSHLSTRLRSSNSTSLNSSKMLSRETISNYFYMPITQAAKELNVGLTLLKKRCRELGIRRWPHRKLASLQTLIRNIQDLGKEGEESEEKLRNAIELLERERKLLEEVPDMQLEDNTKRLRQACFKANYKKRKIMGMNNLDQSQSSFICSNNEIHEYASIMDDGYEDDEEIKSLLSDSFSSSNSNNICLSLRGFQVSMAQIAKKTRTVGFLEKIHPRVSVAPRGTRPLELSVADVSQLGLQPGQNLPLGFLGLVGPTTKLGYGPCAGAASGCLWQPFPRAGPCAGDALIVCGEEYRNLHK</sequence>
<proteinExistence type="predicted"/>
<dbReference type="PANTHER" id="PTHR46373:SF20">
    <property type="entry name" value="PROTEIN RKD1"/>
    <property type="match status" value="1"/>
</dbReference>
<dbReference type="InterPro" id="IPR044607">
    <property type="entry name" value="RKD-like"/>
</dbReference>
<name>A0A6J5UYJ9_PRUAR</name>
<keyword evidence="3 7" id="KW-0175">Coiled coil</keyword>
<evidence type="ECO:0000313" key="11">
    <source>
        <dbReference type="Proteomes" id="UP000507222"/>
    </source>
</evidence>
<keyword evidence="6" id="KW-0539">Nucleus</keyword>
<keyword evidence="5" id="KW-0804">Transcription</keyword>
<evidence type="ECO:0000256" key="7">
    <source>
        <dbReference type="SAM" id="Coils"/>
    </source>
</evidence>
<evidence type="ECO:0000256" key="1">
    <source>
        <dbReference type="ARBA" id="ARBA00004049"/>
    </source>
</evidence>
<evidence type="ECO:0000256" key="8">
    <source>
        <dbReference type="SAM" id="MobiDB-lite"/>
    </source>
</evidence>
<dbReference type="EMBL" id="CAEKDK010000005">
    <property type="protein sequence ID" value="CAB4281011.1"/>
    <property type="molecule type" value="Genomic_DNA"/>
</dbReference>
<evidence type="ECO:0000256" key="2">
    <source>
        <dbReference type="ARBA" id="ARBA00023015"/>
    </source>
</evidence>
<dbReference type="GO" id="GO:0003677">
    <property type="term" value="F:DNA binding"/>
    <property type="evidence" value="ECO:0007669"/>
    <property type="project" value="UniProtKB-KW"/>
</dbReference>
<keyword evidence="2" id="KW-0805">Transcription regulation</keyword>